<evidence type="ECO:0000256" key="6">
    <source>
        <dbReference type="SAM" id="Phobius"/>
    </source>
</evidence>
<comment type="caution">
    <text evidence="8">The sequence shown here is derived from an EMBL/GenBank/DDBJ whole genome shotgun (WGS) entry which is preliminary data.</text>
</comment>
<feature type="transmembrane region" description="Helical" evidence="6">
    <location>
        <begin position="260"/>
        <end position="280"/>
    </location>
</feature>
<evidence type="ECO:0000313" key="8">
    <source>
        <dbReference type="EMBL" id="KAF4973987.1"/>
    </source>
</evidence>
<feature type="transmembrane region" description="Helical" evidence="6">
    <location>
        <begin position="209"/>
        <end position="230"/>
    </location>
</feature>
<dbReference type="Proteomes" id="UP000635477">
    <property type="component" value="Unassembled WGS sequence"/>
</dbReference>
<dbReference type="EMBL" id="JABEYC010000815">
    <property type="protein sequence ID" value="KAF4973987.1"/>
    <property type="molecule type" value="Genomic_DNA"/>
</dbReference>
<evidence type="ECO:0000256" key="1">
    <source>
        <dbReference type="ARBA" id="ARBA00004141"/>
    </source>
</evidence>
<feature type="non-terminal residue" evidence="8">
    <location>
        <position position="1"/>
    </location>
</feature>
<dbReference type="GO" id="GO:0005886">
    <property type="term" value="C:plasma membrane"/>
    <property type="evidence" value="ECO:0007669"/>
    <property type="project" value="TreeGrafter"/>
</dbReference>
<dbReference type="InterPro" id="IPR000276">
    <property type="entry name" value="GPCR_Rhodpsn"/>
</dbReference>
<name>A0A8H4XG91_9HYPO</name>
<dbReference type="AlphaFoldDB" id="A0A8H4XG91"/>
<organism evidence="8 9">
    <name type="scientific">Fusarium zealandicum</name>
    <dbReference type="NCBI Taxonomy" id="1053134"/>
    <lineage>
        <taxon>Eukaryota</taxon>
        <taxon>Fungi</taxon>
        <taxon>Dikarya</taxon>
        <taxon>Ascomycota</taxon>
        <taxon>Pezizomycotina</taxon>
        <taxon>Sordariomycetes</taxon>
        <taxon>Hypocreomycetidae</taxon>
        <taxon>Hypocreales</taxon>
        <taxon>Nectriaceae</taxon>
        <taxon>Fusarium</taxon>
        <taxon>Fusarium staphyleae species complex</taxon>
    </lineage>
</organism>
<dbReference type="PANTHER" id="PTHR23112:SF37">
    <property type="entry name" value="G PROTEIN-COUPLED RECEPTOR GPR1"/>
    <property type="match status" value="1"/>
</dbReference>
<evidence type="ECO:0000256" key="5">
    <source>
        <dbReference type="SAM" id="MobiDB-lite"/>
    </source>
</evidence>
<comment type="subcellular location">
    <subcellularLocation>
        <location evidence="1">Membrane</location>
        <topology evidence="1">Multi-pass membrane protein</topology>
    </subcellularLocation>
</comment>
<proteinExistence type="predicted"/>
<feature type="transmembrane region" description="Helical" evidence="6">
    <location>
        <begin position="174"/>
        <end position="197"/>
    </location>
</feature>
<dbReference type="InterPro" id="IPR017452">
    <property type="entry name" value="GPCR_Rhodpsn_7TM"/>
</dbReference>
<evidence type="ECO:0000256" key="2">
    <source>
        <dbReference type="ARBA" id="ARBA00022692"/>
    </source>
</evidence>
<dbReference type="PROSITE" id="PS50262">
    <property type="entry name" value="G_PROTEIN_RECEP_F1_2"/>
    <property type="match status" value="1"/>
</dbReference>
<dbReference type="GO" id="GO:0004930">
    <property type="term" value="F:G protein-coupled receptor activity"/>
    <property type="evidence" value="ECO:0007669"/>
    <property type="project" value="InterPro"/>
</dbReference>
<accession>A0A8H4XG91</accession>
<evidence type="ECO:0000313" key="9">
    <source>
        <dbReference type="Proteomes" id="UP000635477"/>
    </source>
</evidence>
<keyword evidence="2 6" id="KW-0812">Transmembrane</keyword>
<dbReference type="CDD" id="cd00637">
    <property type="entry name" value="7tm_classA_rhodopsin-like"/>
    <property type="match status" value="1"/>
</dbReference>
<keyword evidence="3 6" id="KW-1133">Transmembrane helix</keyword>
<feature type="region of interest" description="Disordered" evidence="5">
    <location>
        <begin position="426"/>
        <end position="446"/>
    </location>
</feature>
<dbReference type="Pfam" id="PF00001">
    <property type="entry name" value="7tm_1"/>
    <property type="match status" value="1"/>
</dbReference>
<gene>
    <name evidence="8" type="ORF">FZEAL_9055</name>
</gene>
<dbReference type="GO" id="GO:0007189">
    <property type="term" value="P:adenylate cyclase-activating G protein-coupled receptor signaling pathway"/>
    <property type="evidence" value="ECO:0007669"/>
    <property type="project" value="TreeGrafter"/>
</dbReference>
<dbReference type="Gene3D" id="1.20.1070.10">
    <property type="entry name" value="Rhodopsin 7-helix transmembrane proteins"/>
    <property type="match status" value="1"/>
</dbReference>
<reference evidence="8" key="1">
    <citation type="journal article" date="2020" name="BMC Genomics">
        <title>Correction to: Identification and distribution of gene clusters required for synthesis of sphingolipid metabolism inhibitors in diverse species of the filamentous fungus Fusarium.</title>
        <authorList>
            <person name="Kim H.S."/>
            <person name="Lohmar J.M."/>
            <person name="Busman M."/>
            <person name="Brown D.W."/>
            <person name="Naumann T.A."/>
            <person name="Divon H.H."/>
            <person name="Lysoe E."/>
            <person name="Uhlig S."/>
            <person name="Proctor R.H."/>
        </authorList>
    </citation>
    <scope>NUCLEOTIDE SEQUENCE</scope>
    <source>
        <strain evidence="8">NRRL 22465</strain>
    </source>
</reference>
<dbReference type="SUPFAM" id="SSF81321">
    <property type="entry name" value="Family A G protein-coupled receptor-like"/>
    <property type="match status" value="1"/>
</dbReference>
<feature type="transmembrane region" description="Helical" evidence="6">
    <location>
        <begin position="312"/>
        <end position="335"/>
    </location>
</feature>
<feature type="transmembrane region" description="Helical" evidence="6">
    <location>
        <begin position="38"/>
        <end position="62"/>
    </location>
</feature>
<feature type="domain" description="G-protein coupled receptors family 1 profile" evidence="7">
    <location>
        <begin position="134"/>
        <end position="362"/>
    </location>
</feature>
<evidence type="ECO:0000256" key="4">
    <source>
        <dbReference type="ARBA" id="ARBA00023136"/>
    </source>
</evidence>
<dbReference type="OrthoDB" id="100006at2759"/>
<evidence type="ECO:0000256" key="3">
    <source>
        <dbReference type="ARBA" id="ARBA00022989"/>
    </source>
</evidence>
<reference evidence="8" key="2">
    <citation type="submission" date="2020-05" db="EMBL/GenBank/DDBJ databases">
        <authorList>
            <person name="Kim H.-S."/>
            <person name="Proctor R.H."/>
            <person name="Brown D.W."/>
        </authorList>
    </citation>
    <scope>NUCLEOTIDE SEQUENCE</scope>
    <source>
        <strain evidence="8">NRRL 22465</strain>
    </source>
</reference>
<sequence length="504" mass="56240">YPSSTITATRTRPLDMAWGDLPVEGQTLEPLGSGLRTGLMTVTVLAFISFFSSTVLFSYLVYKLAVWRFFIRNQPDGHIQHHFGPLQRSVDFTLGIGGIFNENDPNDNGVVQSAEAGQAPGAQYKRKRPNQFLILIINLFLADMHQGVAFFLNIEWVRQDAIVVGTATCFTQGLFVSLGDLASSMFITTIATHTYLCVVLRRKIPQKSLYIAIAAIWVFVYAVSFGPIAWTRGGVEYGGFFVRAGSWCWINRRYETLRLVTHYLFIFMALVATSTLYFIIFSSIRRQARSGSIPKYDDGDSTKLQLSRNPAFLIYPVIYVLCTSPLALGRIATMAGASVPNSYFCFAGAIIGCNGLFDCLLFGSTRNGIVFASKYDVDSDELGLGTFAFLQKRESRRFGNTISIQGGHPLQTPDITTSGKWWMLPGQPSGPERRTRKTMGRTVSQESLRGPTIQMDTITSVVVEVDETVERDPRYPNPLPTRNTSITSCEKHYEKVIERTLMDK</sequence>
<keyword evidence="4 6" id="KW-0472">Membrane</keyword>
<feature type="transmembrane region" description="Helical" evidence="6">
    <location>
        <begin position="341"/>
        <end position="363"/>
    </location>
</feature>
<dbReference type="PANTHER" id="PTHR23112">
    <property type="entry name" value="G PROTEIN-COUPLED RECEPTOR 157-RELATED"/>
    <property type="match status" value="1"/>
</dbReference>
<evidence type="ECO:0000259" key="7">
    <source>
        <dbReference type="PROSITE" id="PS50262"/>
    </source>
</evidence>
<keyword evidence="9" id="KW-1185">Reference proteome</keyword>
<protein>
    <recommendedName>
        <fullName evidence="7">G-protein coupled receptors family 1 profile domain-containing protein</fullName>
    </recommendedName>
</protein>
<feature type="transmembrane region" description="Helical" evidence="6">
    <location>
        <begin position="132"/>
        <end position="154"/>
    </location>
</feature>